<reference evidence="1" key="1">
    <citation type="submission" date="2024-03" db="EMBL/GenBank/DDBJ databases">
        <title>Whole genome sequecning of epiphytes from Marcgravia umbellata leaves.</title>
        <authorList>
            <person name="Kumar G."/>
            <person name="Savka M.A."/>
        </authorList>
    </citation>
    <scope>NUCLEOTIDE SEQUENCE</scope>
    <source>
        <strain evidence="1">RIT_BL5</strain>
    </source>
</reference>
<evidence type="ECO:0000313" key="1">
    <source>
        <dbReference type="EMBL" id="MEJ8305906.1"/>
    </source>
</evidence>
<protein>
    <submittedName>
        <fullName evidence="1">Dipeptide ABC transporter ATP-binding protein</fullName>
    </submittedName>
</protein>
<gene>
    <name evidence="1" type="ORF">WKI47_18500</name>
</gene>
<proteinExistence type="predicted"/>
<sequence>MSGFKKSGEHPAEQSEKEQFVIGETEMTLATAAKPDELMLSSSEAAAAKEAQVSGNAGTSKTSAAAPLLQVRGLKKHFPVAKGWFSRKNDYVRAVDGLDFDVMPGETLGIVGESGCGKSTAGQMIVQLLEPTDGQVIFDGTDLASLSGEQVRRARRDLQLVFQDPYSSLNPRMTVYDLVAEPLIVHGLASGKALKAEVMRLLEAVGLGPQHAARYPHEFSGGQRQRIGIARALALKPKMIVCDEPVSALDVSIQAQVLNLLKDLQEQFELTYIFIAHGLPSVKHISDRIAVMYLGKIVEIGSREDLFASPKHPYTEALLDAVPVPDPRLRRKREPLSGELPSPVNPPSGCAFHPRCPYAQDICRQQAPALEQKAEGQSAACHFPRHMDEASTASR</sequence>
<keyword evidence="1" id="KW-0547">Nucleotide-binding</keyword>
<comment type="caution">
    <text evidence="1">The sequence shown here is derived from an EMBL/GenBank/DDBJ whole genome shotgun (WGS) entry which is preliminary data.</text>
</comment>
<name>A0ACC6PG58_9BACL</name>
<dbReference type="EMBL" id="JBBKAR010000046">
    <property type="protein sequence ID" value="MEJ8305906.1"/>
    <property type="molecule type" value="Genomic_DNA"/>
</dbReference>
<organism evidence="1 2">
    <name type="scientific">Saccharibacillus sacchari</name>
    <dbReference type="NCBI Taxonomy" id="456493"/>
    <lineage>
        <taxon>Bacteria</taxon>
        <taxon>Bacillati</taxon>
        <taxon>Bacillota</taxon>
        <taxon>Bacilli</taxon>
        <taxon>Bacillales</taxon>
        <taxon>Paenibacillaceae</taxon>
        <taxon>Saccharibacillus</taxon>
    </lineage>
</organism>
<keyword evidence="2" id="KW-1185">Reference proteome</keyword>
<keyword evidence="1" id="KW-0067">ATP-binding</keyword>
<evidence type="ECO:0000313" key="2">
    <source>
        <dbReference type="Proteomes" id="UP001380953"/>
    </source>
</evidence>
<dbReference type="Proteomes" id="UP001380953">
    <property type="component" value="Unassembled WGS sequence"/>
</dbReference>
<accession>A0ACC6PG58</accession>